<proteinExistence type="predicted"/>
<dbReference type="PROSITE" id="PS51257">
    <property type="entry name" value="PROKAR_LIPOPROTEIN"/>
    <property type="match status" value="1"/>
</dbReference>
<sequence>MKLQTIVILPLAVMTFSCNEKNERSMDTPGVNIVAPPSVPPESLTLDLYRFPDASYYYSDDLETWQSIAFEDCENLKSRQHNFYRCDVSLPSNDSFAVAMDCGDSKTVSYEKFTDSIYSVPFCPVGLKERFAHYRVNLKNGDSSKTCMLSGDGDIPLDQPSIASCDREQLSVNATSESGHLLLTERGESGKITDIHYLDMDSFEYRNNVYIRDFDLDMEGLTPEYVDLKISNPSGIAAAWTESDHNRRLMTDYNLFEDQVSLAILPDSSQSIVKAEWQTRPPSGVRVFPLLTVFGELKGGSRLQAEIPEEARQLDNSELTQEGNQLILTGSLNTWHNHSLTIAETGRRDLILWKTNIFENQDEIVFNLPFEIDLGKRDLTHSIMKEVKKGSLIYRWELPIYISKP</sequence>
<accession>A0A1Y6CW84</accession>
<evidence type="ECO:0000313" key="1">
    <source>
        <dbReference type="EMBL" id="SMF82164.1"/>
    </source>
</evidence>
<keyword evidence="2" id="KW-1185">Reference proteome</keyword>
<dbReference type="AlphaFoldDB" id="A0A1Y6CW84"/>
<evidence type="ECO:0000313" key="2">
    <source>
        <dbReference type="Proteomes" id="UP000192907"/>
    </source>
</evidence>
<dbReference type="RefSeq" id="WP_132326066.1">
    <property type="nucleotide sequence ID" value="NZ_FWZT01000040.1"/>
</dbReference>
<organism evidence="1 2">
    <name type="scientific">Pseudobacteriovorax antillogorgiicola</name>
    <dbReference type="NCBI Taxonomy" id="1513793"/>
    <lineage>
        <taxon>Bacteria</taxon>
        <taxon>Pseudomonadati</taxon>
        <taxon>Bdellovibrionota</taxon>
        <taxon>Oligoflexia</taxon>
        <taxon>Oligoflexales</taxon>
        <taxon>Pseudobacteriovoracaceae</taxon>
        <taxon>Pseudobacteriovorax</taxon>
    </lineage>
</organism>
<reference evidence="2" key="1">
    <citation type="submission" date="2017-04" db="EMBL/GenBank/DDBJ databases">
        <authorList>
            <person name="Varghese N."/>
            <person name="Submissions S."/>
        </authorList>
    </citation>
    <scope>NUCLEOTIDE SEQUENCE [LARGE SCALE GENOMIC DNA]</scope>
    <source>
        <strain evidence="2">RKEM611</strain>
    </source>
</reference>
<dbReference type="EMBL" id="FWZT01000040">
    <property type="protein sequence ID" value="SMF82164.1"/>
    <property type="molecule type" value="Genomic_DNA"/>
</dbReference>
<gene>
    <name evidence="1" type="ORF">SAMN06296036_1402</name>
</gene>
<protein>
    <submittedName>
        <fullName evidence="1">Uncharacterized protein</fullName>
    </submittedName>
</protein>
<name>A0A1Y6CW84_9BACT</name>
<dbReference type="Proteomes" id="UP000192907">
    <property type="component" value="Unassembled WGS sequence"/>
</dbReference>